<organism evidence="1 2">
    <name type="scientific">Nocardia ninae NBRC 108245</name>
    <dbReference type="NCBI Taxonomy" id="1210091"/>
    <lineage>
        <taxon>Bacteria</taxon>
        <taxon>Bacillati</taxon>
        <taxon>Actinomycetota</taxon>
        <taxon>Actinomycetes</taxon>
        <taxon>Mycobacteriales</taxon>
        <taxon>Nocardiaceae</taxon>
        <taxon>Nocardia</taxon>
    </lineage>
</organism>
<proteinExistence type="predicted"/>
<gene>
    <name evidence="1" type="ORF">NN4_19680</name>
</gene>
<evidence type="ECO:0000313" key="2">
    <source>
        <dbReference type="Proteomes" id="UP000321424"/>
    </source>
</evidence>
<dbReference type="EMBL" id="BJXA01000009">
    <property type="protein sequence ID" value="GEM37449.1"/>
    <property type="molecule type" value="Genomic_DNA"/>
</dbReference>
<protein>
    <submittedName>
        <fullName evidence="1">Uncharacterized protein</fullName>
    </submittedName>
</protein>
<sequence>MTNPTHSERVRDFCAVIRYFVTEIERPLLASGTLPTTDTFDTVFARLERTGPTVESMDLRFTDDELAVCYEAAEYLGMTVENAIVVGAVSYARQLLHAVHYKQAA</sequence>
<keyword evidence="2" id="KW-1185">Reference proteome</keyword>
<dbReference type="Proteomes" id="UP000321424">
    <property type="component" value="Unassembled WGS sequence"/>
</dbReference>
<dbReference type="RefSeq" id="WP_147129589.1">
    <property type="nucleotide sequence ID" value="NZ_BJXA01000009.1"/>
</dbReference>
<name>A0A511MA33_9NOCA</name>
<comment type="caution">
    <text evidence="1">The sequence shown here is derived from an EMBL/GenBank/DDBJ whole genome shotgun (WGS) entry which is preliminary data.</text>
</comment>
<dbReference type="AlphaFoldDB" id="A0A511MA33"/>
<evidence type="ECO:0000313" key="1">
    <source>
        <dbReference type="EMBL" id="GEM37449.1"/>
    </source>
</evidence>
<accession>A0A511MA33</accession>
<reference evidence="1 2" key="1">
    <citation type="submission" date="2019-07" db="EMBL/GenBank/DDBJ databases">
        <title>Whole genome shotgun sequence of Nocardia ninae NBRC 108245.</title>
        <authorList>
            <person name="Hosoyama A."/>
            <person name="Uohara A."/>
            <person name="Ohji S."/>
            <person name="Ichikawa N."/>
        </authorList>
    </citation>
    <scope>NUCLEOTIDE SEQUENCE [LARGE SCALE GENOMIC DNA]</scope>
    <source>
        <strain evidence="1 2">NBRC 108245</strain>
    </source>
</reference>